<protein>
    <submittedName>
        <fullName evidence="3">Uncharacterized protein</fullName>
    </submittedName>
</protein>
<feature type="compositionally biased region" description="Polar residues" evidence="1">
    <location>
        <begin position="212"/>
        <end position="223"/>
    </location>
</feature>
<feature type="compositionally biased region" description="Low complexity" evidence="1">
    <location>
        <begin position="517"/>
        <end position="537"/>
    </location>
</feature>
<proteinExistence type="predicted"/>
<feature type="compositionally biased region" description="Polar residues" evidence="1">
    <location>
        <begin position="251"/>
        <end position="284"/>
    </location>
</feature>
<feature type="region of interest" description="Disordered" evidence="1">
    <location>
        <begin position="636"/>
        <end position="674"/>
    </location>
</feature>
<accession>A0AA85J6U0</accession>
<organism evidence="2 3">
    <name type="scientific">Trichobilharzia regenti</name>
    <name type="common">Nasal bird schistosome</name>
    <dbReference type="NCBI Taxonomy" id="157069"/>
    <lineage>
        <taxon>Eukaryota</taxon>
        <taxon>Metazoa</taxon>
        <taxon>Spiralia</taxon>
        <taxon>Lophotrochozoa</taxon>
        <taxon>Platyhelminthes</taxon>
        <taxon>Trematoda</taxon>
        <taxon>Digenea</taxon>
        <taxon>Strigeidida</taxon>
        <taxon>Schistosomatoidea</taxon>
        <taxon>Schistosomatidae</taxon>
        <taxon>Trichobilharzia</taxon>
    </lineage>
</organism>
<evidence type="ECO:0000313" key="2">
    <source>
        <dbReference type="Proteomes" id="UP000050795"/>
    </source>
</evidence>
<dbReference type="WBParaSite" id="TREG1_137240.1">
    <property type="protein sequence ID" value="TREG1_137240.1"/>
    <property type="gene ID" value="TREG1_137240"/>
</dbReference>
<feature type="compositionally biased region" description="Basic and acidic residues" evidence="1">
    <location>
        <begin position="155"/>
        <end position="166"/>
    </location>
</feature>
<name>A0AA85J6U0_TRIRE</name>
<reference evidence="3" key="2">
    <citation type="submission" date="2023-11" db="UniProtKB">
        <authorList>
            <consortium name="WormBaseParasite"/>
        </authorList>
    </citation>
    <scope>IDENTIFICATION</scope>
</reference>
<feature type="compositionally biased region" description="Polar residues" evidence="1">
    <location>
        <begin position="40"/>
        <end position="57"/>
    </location>
</feature>
<dbReference type="AlphaFoldDB" id="A0AA85J6U0"/>
<evidence type="ECO:0000256" key="1">
    <source>
        <dbReference type="SAM" id="MobiDB-lite"/>
    </source>
</evidence>
<dbReference type="Proteomes" id="UP000050795">
    <property type="component" value="Unassembled WGS sequence"/>
</dbReference>
<sequence length="854" mass="94882">MPPLNTAYLQDTRRYLSGSGSLSEKRNHHHQHSQLQQLQTSASPLHSSLQTRKTSIPYTGDANFGYPPSLNSSSLHNSNNNSNIQQYSSRNHPFVPPISYRPATLTTNVNFVSSAQQCNQPTTMTGITTGTTTTTTSATTFDPTSTTTNKSCIVSRRERSSKDHPSELSQAQQYPTAYSSQNNLSSIQSSKAEMNVTSIPASNPVLHKYSPYTPSSQMQNNQMPGVPQPSENHHSSNHHSYYNYPPHHSSVQTLKTPLTNVNTETPIKSTTNVAFTPSNHSSNKTSRKSLDNTEQRRKARELYVALKQRYPSASQNTPTHDEVPTLSSSSQNTPPMIGRDNPTETITDKHYPQQQSEQPPNKSHEQHSDSGLLVKDPISQNNQVKHNETDRDHPETTQKFDSKNTLEGQSQLNIPKDFSGCDQKANSSLISNAATATNTTTYNNSVSSILLTDNKSKHSATLVETIKNLSYQAVSPDDLIRPCGYQSDGGLECMNIFSPTHSSYNSMKQLTSPMSYQTTTTKSPTSTTTNTTNQQQQQQQIDINDKLYNPSNVLISSLPRNLKAPYLNSSLQFINYQAKKKKSDEENNEMLGNYARRMHERLQEGMRAAQESLWIPDLPELNIMNRLNHSDIMKNISSSMNEGNKTTSLSESETDHLSCSNQNDEPKVKMTPMNPNLNLDKMSSPLSISETGHLPHPLNSRVNCYSSLNLGFHLTNTSVNSGGGGNRPQEGSQAITKGFNSQSINNIKVNNNNNSNNDNSNDVHGEYSHWDLKNGVCSDVEDLLNQHERRLLSLSSGTGKIRFPLFVCLFLEVMNTFKLLDFTELLETKDNRSVNSVSSVQRDFGALLKRTGVS</sequence>
<feature type="compositionally biased region" description="Basic and acidic residues" evidence="1">
    <location>
        <begin position="385"/>
        <end position="404"/>
    </location>
</feature>
<feature type="compositionally biased region" description="Low complexity" evidence="1">
    <location>
        <begin position="238"/>
        <end position="250"/>
    </location>
</feature>
<feature type="compositionally biased region" description="Low complexity" evidence="1">
    <location>
        <begin position="123"/>
        <end position="148"/>
    </location>
</feature>
<feature type="compositionally biased region" description="Polar residues" evidence="1">
    <location>
        <begin position="325"/>
        <end position="334"/>
    </location>
</feature>
<feature type="region of interest" description="Disordered" evidence="1">
    <location>
        <begin position="308"/>
        <end position="407"/>
    </location>
</feature>
<reference evidence="2" key="1">
    <citation type="submission" date="2022-06" db="EMBL/GenBank/DDBJ databases">
        <authorList>
            <person name="Berger JAMES D."/>
            <person name="Berger JAMES D."/>
        </authorList>
    </citation>
    <scope>NUCLEOTIDE SEQUENCE [LARGE SCALE GENOMIC DNA]</scope>
</reference>
<evidence type="ECO:0000313" key="3">
    <source>
        <dbReference type="WBParaSite" id="TREG1_137240.1"/>
    </source>
</evidence>
<feature type="compositionally biased region" description="Low complexity" evidence="1">
    <location>
        <begin position="69"/>
        <end position="83"/>
    </location>
</feature>
<feature type="compositionally biased region" description="Polar residues" evidence="1">
    <location>
        <begin position="167"/>
        <end position="178"/>
    </location>
</feature>
<keyword evidence="2" id="KW-1185">Reference proteome</keyword>
<feature type="region of interest" description="Disordered" evidence="1">
    <location>
        <begin position="511"/>
        <end position="537"/>
    </location>
</feature>
<feature type="region of interest" description="Disordered" evidence="1">
    <location>
        <begin position="18"/>
        <end position="95"/>
    </location>
</feature>
<feature type="region of interest" description="Disordered" evidence="1">
    <location>
        <begin position="202"/>
        <end position="296"/>
    </location>
</feature>
<feature type="region of interest" description="Disordered" evidence="1">
    <location>
        <begin position="123"/>
        <end position="183"/>
    </location>
</feature>
<feature type="compositionally biased region" description="Polar residues" evidence="1">
    <location>
        <begin position="352"/>
        <end position="361"/>
    </location>
</feature>
<feature type="compositionally biased region" description="Polar residues" evidence="1">
    <location>
        <begin position="636"/>
        <end position="663"/>
    </location>
</feature>